<evidence type="ECO:0000256" key="1">
    <source>
        <dbReference type="ARBA" id="ARBA00006432"/>
    </source>
</evidence>
<organism evidence="6 7">
    <name type="scientific">Desulfosporosinus youngiae DSM 17734</name>
    <dbReference type="NCBI Taxonomy" id="768710"/>
    <lineage>
        <taxon>Bacteria</taxon>
        <taxon>Bacillati</taxon>
        <taxon>Bacillota</taxon>
        <taxon>Clostridia</taxon>
        <taxon>Eubacteriales</taxon>
        <taxon>Desulfitobacteriaceae</taxon>
        <taxon>Desulfosporosinus</taxon>
    </lineage>
</organism>
<dbReference type="PANTHER" id="PTHR43201:SF5">
    <property type="entry name" value="MEDIUM-CHAIN ACYL-COA LIGASE ACSF2, MITOCHONDRIAL"/>
    <property type="match status" value="1"/>
</dbReference>
<dbReference type="STRING" id="768710.DesyoDRAFT_2867"/>
<gene>
    <name evidence="6" type="ORF">DesyoDRAFT_2867</name>
</gene>
<evidence type="ECO:0000259" key="5">
    <source>
        <dbReference type="Pfam" id="PF13193"/>
    </source>
</evidence>
<dbReference type="InterPro" id="IPR000873">
    <property type="entry name" value="AMP-dep_synth/lig_dom"/>
</dbReference>
<feature type="domain" description="AMP-dependent synthetase/ligase" evidence="4">
    <location>
        <begin position="42"/>
        <end position="385"/>
    </location>
</feature>
<dbReference type="Pfam" id="PF13193">
    <property type="entry name" value="AMP-binding_C"/>
    <property type="match status" value="1"/>
</dbReference>
<dbReference type="Proteomes" id="UP000005104">
    <property type="component" value="Chromosome"/>
</dbReference>
<protein>
    <submittedName>
        <fullName evidence="6">Acyl-CoA synthetase (AMP-forming)/AMP-acid ligase II</fullName>
    </submittedName>
</protein>
<dbReference type="InterPro" id="IPR020845">
    <property type="entry name" value="AMP-binding_CS"/>
</dbReference>
<keyword evidence="2 6" id="KW-0436">Ligase</keyword>
<dbReference type="EMBL" id="CM001441">
    <property type="protein sequence ID" value="EHQ89915.1"/>
    <property type="molecule type" value="Genomic_DNA"/>
</dbReference>
<evidence type="ECO:0000313" key="6">
    <source>
        <dbReference type="EMBL" id="EHQ89915.1"/>
    </source>
</evidence>
<keyword evidence="3" id="KW-0472">Membrane</keyword>
<keyword evidence="7" id="KW-1185">Reference proteome</keyword>
<dbReference type="Pfam" id="PF00501">
    <property type="entry name" value="AMP-binding"/>
    <property type="match status" value="1"/>
</dbReference>
<proteinExistence type="inferred from homology"/>
<evidence type="ECO:0000256" key="3">
    <source>
        <dbReference type="SAM" id="Phobius"/>
    </source>
</evidence>
<name>H5Y487_9FIRM</name>
<evidence type="ECO:0000313" key="7">
    <source>
        <dbReference type="Proteomes" id="UP000005104"/>
    </source>
</evidence>
<sequence>MVKILYALFKMRLLSPLGVYSLIFAILKYGVNLMSLLRFAEKAYANKTVLVDENETLSFAQLLSQSEKLSRILKKNYQLQSGQKVGLLCKNHASLVKSIFAVSQLGADIYLLNAEMSRSQFNSLVDHYQFDFLIYDFELTSLIEQSSYSKGMILSYHYHLPAINTLLDTRVNENQKIPRSSSSKIVILTGGTTGNPKTAAHKPSLLNYLNPFLTVLTRLNLINHSTIYIATPIYHGYGAAMLLLFTALGKKVVISNGFEAEKACCLIWEHNVQVAIVVPLMIHKMLKYNAEDLKSLTCIVSGGAELNPKLTSDIFNALGEVLYNLYGTSEAGLSTIATPQDLIYSAKTVGKRIAGVHLKLLDSNKNEVSIGRVGQLCIKNRWSMRNSSSSWIETGDLGYRDHKGYYYLCGRMDDMVVSAGENVYTLEIEQVLINHPQVEDAAVIGINDEVFGQRLMAYVLPINNTDITKEELVEWLRSRVARFQLPKDIIFVDYMPYTPLGKLDKKQLKMKYT</sequence>
<feature type="transmembrane region" description="Helical" evidence="3">
    <location>
        <begin position="12"/>
        <end position="31"/>
    </location>
</feature>
<reference evidence="6 7" key="1">
    <citation type="submission" date="2011-11" db="EMBL/GenBank/DDBJ databases">
        <title>The Noncontiguous Finished genome of Desulfosporosinus youngiae DSM 17734.</title>
        <authorList>
            <consortium name="US DOE Joint Genome Institute (JGI-PGF)"/>
            <person name="Lucas S."/>
            <person name="Han J."/>
            <person name="Lapidus A."/>
            <person name="Cheng J.-F."/>
            <person name="Goodwin L."/>
            <person name="Pitluck S."/>
            <person name="Peters L."/>
            <person name="Ovchinnikova G."/>
            <person name="Lu M."/>
            <person name="Land M.L."/>
            <person name="Hauser L."/>
            <person name="Pester M."/>
            <person name="Spring S."/>
            <person name="Ollivier B."/>
            <person name="Rattei T."/>
            <person name="Klenk H.-P."/>
            <person name="Wagner M."/>
            <person name="Loy A."/>
            <person name="Woyke T.J."/>
        </authorList>
    </citation>
    <scope>NUCLEOTIDE SEQUENCE [LARGE SCALE GENOMIC DNA]</scope>
    <source>
        <strain evidence="6 7">DSM 17734</strain>
    </source>
</reference>
<dbReference type="GO" id="GO:0031956">
    <property type="term" value="F:medium-chain fatty acid-CoA ligase activity"/>
    <property type="evidence" value="ECO:0007669"/>
    <property type="project" value="TreeGrafter"/>
</dbReference>
<evidence type="ECO:0000259" key="4">
    <source>
        <dbReference type="Pfam" id="PF00501"/>
    </source>
</evidence>
<dbReference type="GO" id="GO:0006631">
    <property type="term" value="P:fatty acid metabolic process"/>
    <property type="evidence" value="ECO:0007669"/>
    <property type="project" value="TreeGrafter"/>
</dbReference>
<feature type="domain" description="AMP-binding enzyme C-terminal" evidence="5">
    <location>
        <begin position="427"/>
        <end position="502"/>
    </location>
</feature>
<dbReference type="Gene3D" id="3.30.300.30">
    <property type="match status" value="1"/>
</dbReference>
<evidence type="ECO:0000256" key="2">
    <source>
        <dbReference type="ARBA" id="ARBA00022598"/>
    </source>
</evidence>
<accession>H5Y487</accession>
<dbReference type="eggNOG" id="COG0318">
    <property type="taxonomic scope" value="Bacteria"/>
</dbReference>
<dbReference type="AlphaFoldDB" id="H5Y487"/>
<dbReference type="SUPFAM" id="SSF56801">
    <property type="entry name" value="Acetyl-CoA synthetase-like"/>
    <property type="match status" value="1"/>
</dbReference>
<dbReference type="Gene3D" id="3.40.50.12780">
    <property type="entry name" value="N-terminal domain of ligase-like"/>
    <property type="match status" value="1"/>
</dbReference>
<dbReference type="HOGENOM" id="CLU_000022_59_0_9"/>
<keyword evidence="3" id="KW-1133">Transmembrane helix</keyword>
<dbReference type="CDD" id="cd04433">
    <property type="entry name" value="AFD_class_I"/>
    <property type="match status" value="1"/>
</dbReference>
<dbReference type="InterPro" id="IPR045851">
    <property type="entry name" value="AMP-bd_C_sf"/>
</dbReference>
<dbReference type="PANTHER" id="PTHR43201">
    <property type="entry name" value="ACYL-COA SYNTHETASE"/>
    <property type="match status" value="1"/>
</dbReference>
<keyword evidence="3" id="KW-0812">Transmembrane</keyword>
<dbReference type="InterPro" id="IPR042099">
    <property type="entry name" value="ANL_N_sf"/>
</dbReference>
<comment type="similarity">
    <text evidence="1">Belongs to the ATP-dependent AMP-binding enzyme family.</text>
</comment>
<dbReference type="InterPro" id="IPR025110">
    <property type="entry name" value="AMP-bd_C"/>
</dbReference>
<dbReference type="PROSITE" id="PS00455">
    <property type="entry name" value="AMP_BINDING"/>
    <property type="match status" value="1"/>
</dbReference>
<dbReference type="OrthoDB" id="9778383at2"/>